<proteinExistence type="predicted"/>
<dbReference type="PANTHER" id="PTHR32552">
    <property type="entry name" value="FERRICHROME IRON RECEPTOR-RELATED"/>
    <property type="match status" value="1"/>
</dbReference>
<keyword evidence="13" id="KW-0675">Receptor</keyword>
<sequence>MSRLHRKPLYLSVSLALLAAGLLAPAAQAQDSKAPPQPTETLSRVEVKANAIKQHAIPMNSAFSASSISPITIAFASPGIDVQNLLQREPSINVRSPGPNGVRTSITFRAFNSGQFSETLDGVSINDPFNGGATNAASNRNAIPLTLNDIASVDIYRGINNPAVSSYNSLGGTINFVPREPSATPDASVTLGGGSFNTWFYGASAETGSVGGVRSLISIARQTSSGWVDNSGNRNTNLYYAGVLPYADGAGQLYAYALYNTNKGFTPHTVPLPLIQQYGYSYGWPLNYTNSYNKDHTGTYILGDKMQVNSVLSFDAKIYARNNNYDRTSYTNPAFIQSATQPYYLPNTPGNYAFWLPNPSYDPAASFGSDLAGNAYHTYLYGSSQFGFMPQFTLNLPDNLVTFGGDYSHTKLNSAEYWYGANPMPLVPGYNDAWNEYDTRDLGSAYVQDQISLLGGQVQVTPGLKYLYASTNDTDNVGFYYPISGSVSDSEHYTSPTLGINWRPMQDVSLYAAWGRSIKFPGIAAYYSNIGEFNNVTGQPVVVPLTGVKPEYVNDIEAGARYAAHGFEGAVDAYRENFTNTFISITNPTTGLSTTINGGSSRYEGIELQAQQRFDTDYGQFRLYGNWSENKANFTSSFNSTYAGTVLAGQPLAGVPKHLANLGVRWHMAGWRADVYAHYAGSQYLNQYNAGVPSSATIPGYTVVNFGIADTVDLGMGMLKNVELALHVDNVFNKRYYVYGYSDTTFNGTPFVRVLMQEPRAYYASATLKF</sequence>
<dbReference type="Pfam" id="PF00593">
    <property type="entry name" value="TonB_dep_Rec_b-barrel"/>
    <property type="match status" value="1"/>
</dbReference>
<evidence type="ECO:0000313" key="13">
    <source>
        <dbReference type="EMBL" id="EQD26320.1"/>
    </source>
</evidence>
<comment type="subcellular location">
    <subcellularLocation>
        <location evidence="1">Cell outer membrane</location>
        <topology evidence="1">Multi-pass membrane protein</topology>
    </subcellularLocation>
</comment>
<evidence type="ECO:0000256" key="10">
    <source>
        <dbReference type="ARBA" id="ARBA00023237"/>
    </source>
</evidence>
<gene>
    <name evidence="13" type="ORF">B1A_21913</name>
</gene>
<dbReference type="InterPro" id="IPR000531">
    <property type="entry name" value="Beta-barrel_TonB"/>
</dbReference>
<evidence type="ECO:0000256" key="6">
    <source>
        <dbReference type="ARBA" id="ARBA00023004"/>
    </source>
</evidence>
<dbReference type="EMBL" id="AUZX01016202">
    <property type="protein sequence ID" value="EQD26320.1"/>
    <property type="molecule type" value="Genomic_DNA"/>
</dbReference>
<evidence type="ECO:0000256" key="2">
    <source>
        <dbReference type="ARBA" id="ARBA00022448"/>
    </source>
</evidence>
<dbReference type="PROSITE" id="PS52016">
    <property type="entry name" value="TONB_DEPENDENT_REC_3"/>
    <property type="match status" value="1"/>
</dbReference>
<evidence type="ECO:0000259" key="12">
    <source>
        <dbReference type="Pfam" id="PF07715"/>
    </source>
</evidence>
<keyword evidence="2" id="KW-0813">Transport</keyword>
<comment type="caution">
    <text evidence="13">The sequence shown here is derived from an EMBL/GenBank/DDBJ whole genome shotgun (WGS) entry which is preliminary data.</text>
</comment>
<dbReference type="GO" id="GO:0009279">
    <property type="term" value="C:cell outer membrane"/>
    <property type="evidence" value="ECO:0007669"/>
    <property type="project" value="UniProtKB-SubCell"/>
</dbReference>
<keyword evidence="4" id="KW-0812">Transmembrane</keyword>
<dbReference type="InterPro" id="IPR036942">
    <property type="entry name" value="Beta-barrel_TonB_sf"/>
</dbReference>
<dbReference type="GO" id="GO:0015344">
    <property type="term" value="F:siderophore uptake transmembrane transporter activity"/>
    <property type="evidence" value="ECO:0007669"/>
    <property type="project" value="TreeGrafter"/>
</dbReference>
<evidence type="ECO:0000256" key="3">
    <source>
        <dbReference type="ARBA" id="ARBA00022496"/>
    </source>
</evidence>
<keyword evidence="8" id="KW-0798">TonB box</keyword>
<dbReference type="SUPFAM" id="SSF56935">
    <property type="entry name" value="Porins"/>
    <property type="match status" value="1"/>
</dbReference>
<keyword evidence="6" id="KW-0408">Iron</keyword>
<evidence type="ECO:0000259" key="11">
    <source>
        <dbReference type="Pfam" id="PF00593"/>
    </source>
</evidence>
<accession>T0Z949</accession>
<evidence type="ECO:0000256" key="9">
    <source>
        <dbReference type="ARBA" id="ARBA00023136"/>
    </source>
</evidence>
<dbReference type="AlphaFoldDB" id="T0Z949"/>
<dbReference type="Gene3D" id="2.40.170.20">
    <property type="entry name" value="TonB-dependent receptor, beta-barrel domain"/>
    <property type="match status" value="1"/>
</dbReference>
<dbReference type="InterPro" id="IPR039426">
    <property type="entry name" value="TonB-dep_rcpt-like"/>
</dbReference>
<organism evidence="13">
    <name type="scientific">mine drainage metagenome</name>
    <dbReference type="NCBI Taxonomy" id="410659"/>
    <lineage>
        <taxon>unclassified sequences</taxon>
        <taxon>metagenomes</taxon>
        <taxon>ecological metagenomes</taxon>
    </lineage>
</organism>
<dbReference type="PANTHER" id="PTHR32552:SF89">
    <property type="entry name" value="CATECHOLATE SIDEROPHORE RECEPTOR FIU"/>
    <property type="match status" value="1"/>
</dbReference>
<evidence type="ECO:0000256" key="5">
    <source>
        <dbReference type="ARBA" id="ARBA00022729"/>
    </source>
</evidence>
<keyword evidence="7" id="KW-0406">Ion transport</keyword>
<keyword evidence="9" id="KW-0472">Membrane</keyword>
<dbReference type="InterPro" id="IPR037066">
    <property type="entry name" value="Plug_dom_sf"/>
</dbReference>
<name>T0Z949_9ZZZZ</name>
<dbReference type="InterPro" id="IPR012910">
    <property type="entry name" value="Plug_dom"/>
</dbReference>
<keyword evidence="10" id="KW-0998">Cell outer membrane</keyword>
<feature type="domain" description="TonB-dependent receptor-like beta-barrel" evidence="11">
    <location>
        <begin position="247"/>
        <end position="731"/>
    </location>
</feature>
<evidence type="ECO:0000256" key="1">
    <source>
        <dbReference type="ARBA" id="ARBA00004571"/>
    </source>
</evidence>
<keyword evidence="5" id="KW-0732">Signal</keyword>
<feature type="domain" description="TonB-dependent receptor plug" evidence="12">
    <location>
        <begin position="62"/>
        <end position="172"/>
    </location>
</feature>
<keyword evidence="3" id="KW-0410">Iron transport</keyword>
<evidence type="ECO:0000256" key="7">
    <source>
        <dbReference type="ARBA" id="ARBA00023065"/>
    </source>
</evidence>
<protein>
    <submittedName>
        <fullName evidence="13">Secreted protein containing TonB-dependent receptor, beta-barrel domain protein</fullName>
    </submittedName>
</protein>
<dbReference type="Pfam" id="PF07715">
    <property type="entry name" value="Plug"/>
    <property type="match status" value="1"/>
</dbReference>
<dbReference type="Gene3D" id="2.170.130.10">
    <property type="entry name" value="TonB-dependent receptor, plug domain"/>
    <property type="match status" value="1"/>
</dbReference>
<evidence type="ECO:0000256" key="4">
    <source>
        <dbReference type="ARBA" id="ARBA00022692"/>
    </source>
</evidence>
<evidence type="ECO:0000256" key="8">
    <source>
        <dbReference type="ARBA" id="ARBA00023077"/>
    </source>
</evidence>
<reference evidence="13" key="2">
    <citation type="journal article" date="2014" name="ISME J.">
        <title>Microbial stratification in low pH oxic and suboxic macroscopic growths along an acid mine drainage.</title>
        <authorList>
            <person name="Mendez-Garcia C."/>
            <person name="Mesa V."/>
            <person name="Sprenger R.R."/>
            <person name="Richter M."/>
            <person name="Diez M.S."/>
            <person name="Solano J."/>
            <person name="Bargiela R."/>
            <person name="Golyshina O.V."/>
            <person name="Manteca A."/>
            <person name="Ramos J.L."/>
            <person name="Gallego J.R."/>
            <person name="Llorente I."/>
            <person name="Martins Dos Santos V.A."/>
            <person name="Jensen O.N."/>
            <person name="Pelaez A.I."/>
            <person name="Sanchez J."/>
            <person name="Ferrer M."/>
        </authorList>
    </citation>
    <scope>NUCLEOTIDE SEQUENCE</scope>
</reference>
<reference evidence="13" key="1">
    <citation type="submission" date="2013-08" db="EMBL/GenBank/DDBJ databases">
        <authorList>
            <person name="Mendez C."/>
            <person name="Richter M."/>
            <person name="Ferrer M."/>
            <person name="Sanchez J."/>
        </authorList>
    </citation>
    <scope>NUCLEOTIDE SEQUENCE</scope>
</reference>